<dbReference type="Pfam" id="PF01490">
    <property type="entry name" value="Aa_trans"/>
    <property type="match status" value="1"/>
</dbReference>
<dbReference type="PANTHER" id="PTHR48017">
    <property type="entry name" value="OS05G0424000 PROTEIN-RELATED"/>
    <property type="match status" value="1"/>
</dbReference>
<feature type="transmembrane region" description="Helical" evidence="7">
    <location>
        <begin position="195"/>
        <end position="214"/>
    </location>
</feature>
<feature type="domain" description="Amino acid transporter transmembrane" evidence="8">
    <location>
        <begin position="2"/>
        <end position="408"/>
    </location>
</feature>
<evidence type="ECO:0000256" key="5">
    <source>
        <dbReference type="ARBA" id="ARBA00022989"/>
    </source>
</evidence>
<dbReference type="OMA" id="DMAPCRI"/>
<evidence type="ECO:0000259" key="8">
    <source>
        <dbReference type="Pfam" id="PF01490"/>
    </source>
</evidence>
<feature type="transmembrane region" description="Helical" evidence="7">
    <location>
        <begin position="124"/>
        <end position="141"/>
    </location>
</feature>
<feature type="transmembrane region" description="Helical" evidence="7">
    <location>
        <begin position="94"/>
        <end position="118"/>
    </location>
</feature>
<keyword evidence="6 7" id="KW-0472">Membrane</keyword>
<dbReference type="AlphaFoldDB" id="A0A803MLD7"/>
<sequence>MTGSWVHCGYHLTTSIVAPQLLSLPYAFRFLGWAGGIICLILGALVTFYSYNLLSLVLEHNAQLGRRHLRFRDMAHDILGPRWGKYVVSPVQFVVCYGAVVGACLLGGQCMKAIYLLFNPNGTMKLYEFITIFGALMLILAQMPSFHSLRHINFISLLLCLSYCTAVTAGSIYIGHTSKGPKKDYSLVGNSWDRLIGAFNGIAVIATTFGNGIIPEIQATIAPPVKGKMFKGLTMCYSIVSTTFLSVAVTGYWAFGNQAQGQILSNFVVHGNPLMPKWFVFMTSAFVILQIAAVGVIYLQPTNEVLEGVLADPKSGQFSLRNVIPRVISRSLSVTIITITSAMLPFFGDINGFIGAFGFFPLDFVLPAIVFNLTFKPSKRTFIFWLNLSIAVVFSIVAIVGSVAAVWQIIIDAKSYKLFADV</sequence>
<evidence type="ECO:0000256" key="3">
    <source>
        <dbReference type="ARBA" id="ARBA00022692"/>
    </source>
</evidence>
<feature type="transmembrane region" description="Helical" evidence="7">
    <location>
        <begin position="353"/>
        <end position="375"/>
    </location>
</feature>
<reference evidence="9" key="1">
    <citation type="journal article" date="2017" name="Nature">
        <title>The genome of Chenopodium quinoa.</title>
        <authorList>
            <person name="Jarvis D.E."/>
            <person name="Ho Y.S."/>
            <person name="Lightfoot D.J."/>
            <person name="Schmoeckel S.M."/>
            <person name="Li B."/>
            <person name="Borm T.J.A."/>
            <person name="Ohyanagi H."/>
            <person name="Mineta K."/>
            <person name="Michell C.T."/>
            <person name="Saber N."/>
            <person name="Kharbatia N.M."/>
            <person name="Rupper R.R."/>
            <person name="Sharp A.R."/>
            <person name="Dally N."/>
            <person name="Boughton B.A."/>
            <person name="Woo Y.H."/>
            <person name="Gao G."/>
            <person name="Schijlen E.G.W.M."/>
            <person name="Guo X."/>
            <person name="Momin A.A."/>
            <person name="Negrao S."/>
            <person name="Al-Babili S."/>
            <person name="Gehring C."/>
            <person name="Roessner U."/>
            <person name="Jung C."/>
            <person name="Murphy K."/>
            <person name="Arold S.T."/>
            <person name="Gojobori T."/>
            <person name="van der Linden C.G."/>
            <person name="van Loo E.N."/>
            <person name="Jellen E.N."/>
            <person name="Maughan P.J."/>
            <person name="Tester M."/>
        </authorList>
    </citation>
    <scope>NUCLEOTIDE SEQUENCE [LARGE SCALE GENOMIC DNA]</scope>
    <source>
        <strain evidence="9">cv. PI 614886</strain>
    </source>
</reference>
<feature type="transmembrane region" description="Helical" evidence="7">
    <location>
        <begin position="235"/>
        <end position="255"/>
    </location>
</feature>
<comment type="subcellular location">
    <subcellularLocation>
        <location evidence="1">Membrane</location>
    </subcellularLocation>
</comment>
<evidence type="ECO:0000256" key="2">
    <source>
        <dbReference type="ARBA" id="ARBA00022448"/>
    </source>
</evidence>
<name>A0A803MLD7_CHEQI</name>
<keyword evidence="10" id="KW-1185">Reference proteome</keyword>
<keyword evidence="2" id="KW-0813">Transport</keyword>
<feature type="transmembrane region" description="Helical" evidence="7">
    <location>
        <begin position="275"/>
        <end position="299"/>
    </location>
</feature>
<accession>A0A803MLD7</accession>
<reference evidence="9" key="2">
    <citation type="submission" date="2021-03" db="UniProtKB">
        <authorList>
            <consortium name="EnsemblPlants"/>
        </authorList>
    </citation>
    <scope>IDENTIFICATION</scope>
</reference>
<proteinExistence type="predicted"/>
<dbReference type="Proteomes" id="UP000596660">
    <property type="component" value="Unplaced"/>
</dbReference>
<keyword evidence="4" id="KW-0029">Amino-acid transport</keyword>
<organism evidence="9 10">
    <name type="scientific">Chenopodium quinoa</name>
    <name type="common">Quinoa</name>
    <dbReference type="NCBI Taxonomy" id="63459"/>
    <lineage>
        <taxon>Eukaryota</taxon>
        <taxon>Viridiplantae</taxon>
        <taxon>Streptophyta</taxon>
        <taxon>Embryophyta</taxon>
        <taxon>Tracheophyta</taxon>
        <taxon>Spermatophyta</taxon>
        <taxon>Magnoliopsida</taxon>
        <taxon>eudicotyledons</taxon>
        <taxon>Gunneridae</taxon>
        <taxon>Pentapetalae</taxon>
        <taxon>Caryophyllales</taxon>
        <taxon>Chenopodiaceae</taxon>
        <taxon>Chenopodioideae</taxon>
        <taxon>Atripliceae</taxon>
        <taxon>Chenopodium</taxon>
    </lineage>
</organism>
<protein>
    <recommendedName>
        <fullName evidence="8">Amino acid transporter transmembrane domain-containing protein</fullName>
    </recommendedName>
</protein>
<keyword evidence="3 7" id="KW-0812">Transmembrane</keyword>
<evidence type="ECO:0000256" key="4">
    <source>
        <dbReference type="ARBA" id="ARBA00022970"/>
    </source>
</evidence>
<keyword evidence="5 7" id="KW-1133">Transmembrane helix</keyword>
<evidence type="ECO:0000256" key="6">
    <source>
        <dbReference type="ARBA" id="ARBA00023136"/>
    </source>
</evidence>
<evidence type="ECO:0000313" key="10">
    <source>
        <dbReference type="Proteomes" id="UP000596660"/>
    </source>
</evidence>
<evidence type="ECO:0000313" key="9">
    <source>
        <dbReference type="EnsemblPlants" id="AUR62031749-RA:cds"/>
    </source>
</evidence>
<dbReference type="EnsemblPlants" id="AUR62031749-RA">
    <property type="protein sequence ID" value="AUR62031749-RA:cds"/>
    <property type="gene ID" value="AUR62031749"/>
</dbReference>
<feature type="transmembrane region" description="Helical" evidence="7">
    <location>
        <begin position="30"/>
        <end position="58"/>
    </location>
</feature>
<dbReference type="GO" id="GO:0006865">
    <property type="term" value="P:amino acid transport"/>
    <property type="evidence" value="ECO:0007669"/>
    <property type="project" value="UniProtKB-KW"/>
</dbReference>
<feature type="transmembrane region" description="Helical" evidence="7">
    <location>
        <begin position="153"/>
        <end position="175"/>
    </location>
</feature>
<feature type="transmembrane region" description="Helical" evidence="7">
    <location>
        <begin position="382"/>
        <end position="410"/>
    </location>
</feature>
<evidence type="ECO:0000256" key="7">
    <source>
        <dbReference type="SAM" id="Phobius"/>
    </source>
</evidence>
<dbReference type="InterPro" id="IPR013057">
    <property type="entry name" value="AA_transpt_TM"/>
</dbReference>
<dbReference type="GO" id="GO:0016020">
    <property type="term" value="C:membrane"/>
    <property type="evidence" value="ECO:0007669"/>
    <property type="project" value="UniProtKB-SubCell"/>
</dbReference>
<evidence type="ECO:0000256" key="1">
    <source>
        <dbReference type="ARBA" id="ARBA00004370"/>
    </source>
</evidence>
<dbReference type="Gramene" id="AUR62031749-RA">
    <property type="protein sequence ID" value="AUR62031749-RA:cds"/>
    <property type="gene ID" value="AUR62031749"/>
</dbReference>